<organism evidence="1 2">
    <name type="scientific">Paraglaciecola arctica BSs20135</name>
    <dbReference type="NCBI Taxonomy" id="493475"/>
    <lineage>
        <taxon>Bacteria</taxon>
        <taxon>Pseudomonadati</taxon>
        <taxon>Pseudomonadota</taxon>
        <taxon>Gammaproteobacteria</taxon>
        <taxon>Alteromonadales</taxon>
        <taxon>Alteromonadaceae</taxon>
        <taxon>Paraglaciecola</taxon>
    </lineage>
</organism>
<gene>
    <name evidence="1" type="ORF">GARC_0515</name>
</gene>
<keyword evidence="2" id="KW-1185">Reference proteome</keyword>
<comment type="caution">
    <text evidence="1">The sequence shown here is derived from an EMBL/GenBank/DDBJ whole genome shotgun (WGS) entry which is preliminary data.</text>
</comment>
<proteinExistence type="predicted"/>
<dbReference type="EMBL" id="BAEO01000007">
    <property type="protein sequence ID" value="GAC17496.1"/>
    <property type="molecule type" value="Genomic_DNA"/>
</dbReference>
<protein>
    <submittedName>
        <fullName evidence="1">Uncharacterized protein</fullName>
    </submittedName>
</protein>
<reference evidence="1 2" key="1">
    <citation type="journal article" date="2017" name="Antonie Van Leeuwenhoek">
        <title>Rhizobium rhizosphaerae sp. nov., a novel species isolated from rice rhizosphere.</title>
        <authorList>
            <person name="Zhao J.J."/>
            <person name="Zhang J."/>
            <person name="Zhang R.J."/>
            <person name="Zhang C.W."/>
            <person name="Yin H.Q."/>
            <person name="Zhang X.X."/>
        </authorList>
    </citation>
    <scope>NUCLEOTIDE SEQUENCE [LARGE SCALE GENOMIC DNA]</scope>
    <source>
        <strain evidence="1 2">BSs20135</strain>
    </source>
</reference>
<name>K6Y0Q5_9ALTE</name>
<accession>K6Y0Q5</accession>
<dbReference type="Proteomes" id="UP000006327">
    <property type="component" value="Unassembled WGS sequence"/>
</dbReference>
<dbReference type="STRING" id="493475.GARC_0515"/>
<evidence type="ECO:0000313" key="2">
    <source>
        <dbReference type="Proteomes" id="UP000006327"/>
    </source>
</evidence>
<sequence>MFASYLVNFVGQFTGGKLSRRVPGAHCDDLLNSSNNWMKNIIWRAASFWLLYS</sequence>
<dbReference type="AlphaFoldDB" id="K6Y0Q5"/>
<evidence type="ECO:0000313" key="1">
    <source>
        <dbReference type="EMBL" id="GAC17496.1"/>
    </source>
</evidence>